<accession>A0ABV0Y825</accession>
<dbReference type="Proteomes" id="UP001469553">
    <property type="component" value="Unassembled WGS sequence"/>
</dbReference>
<proteinExistence type="predicted"/>
<organism evidence="2 3">
    <name type="scientific">Ameca splendens</name>
    <dbReference type="NCBI Taxonomy" id="208324"/>
    <lineage>
        <taxon>Eukaryota</taxon>
        <taxon>Metazoa</taxon>
        <taxon>Chordata</taxon>
        <taxon>Craniata</taxon>
        <taxon>Vertebrata</taxon>
        <taxon>Euteleostomi</taxon>
        <taxon>Actinopterygii</taxon>
        <taxon>Neopterygii</taxon>
        <taxon>Teleostei</taxon>
        <taxon>Neoteleostei</taxon>
        <taxon>Acanthomorphata</taxon>
        <taxon>Ovalentaria</taxon>
        <taxon>Atherinomorphae</taxon>
        <taxon>Cyprinodontiformes</taxon>
        <taxon>Goodeidae</taxon>
        <taxon>Ameca</taxon>
    </lineage>
</organism>
<evidence type="ECO:0000313" key="3">
    <source>
        <dbReference type="Proteomes" id="UP001469553"/>
    </source>
</evidence>
<evidence type="ECO:0000256" key="1">
    <source>
        <dbReference type="SAM" id="MobiDB-lite"/>
    </source>
</evidence>
<dbReference type="EMBL" id="JAHRIP010024121">
    <property type="protein sequence ID" value="MEQ2289666.1"/>
    <property type="molecule type" value="Genomic_DNA"/>
</dbReference>
<reference evidence="2 3" key="1">
    <citation type="submission" date="2021-06" db="EMBL/GenBank/DDBJ databases">
        <authorList>
            <person name="Palmer J.M."/>
        </authorList>
    </citation>
    <scope>NUCLEOTIDE SEQUENCE [LARGE SCALE GENOMIC DNA]</scope>
    <source>
        <strain evidence="2 3">AS_MEX2019</strain>
        <tissue evidence="2">Muscle</tissue>
    </source>
</reference>
<comment type="caution">
    <text evidence="2">The sequence shown here is derived from an EMBL/GenBank/DDBJ whole genome shotgun (WGS) entry which is preliminary data.</text>
</comment>
<keyword evidence="3" id="KW-1185">Reference proteome</keyword>
<feature type="region of interest" description="Disordered" evidence="1">
    <location>
        <begin position="1"/>
        <end position="29"/>
    </location>
</feature>
<gene>
    <name evidence="2" type="ORF">AMECASPLE_035524</name>
</gene>
<protein>
    <submittedName>
        <fullName evidence="2">Uncharacterized protein</fullName>
    </submittedName>
</protein>
<feature type="region of interest" description="Disordered" evidence="1">
    <location>
        <begin position="58"/>
        <end position="77"/>
    </location>
</feature>
<evidence type="ECO:0000313" key="2">
    <source>
        <dbReference type="EMBL" id="MEQ2289666.1"/>
    </source>
</evidence>
<sequence length="115" mass="13229">MSIHPLSKLTRQSITGQHRDTRNRKTMHTHTLPKDNIEYLTDVTVMFLDCGRTMQYPERTHSCKGRTSKLHEKDPRQGLESRTFLLHDNSATNSATVQPGGRNLQIKINVTLLYL</sequence>
<name>A0ABV0Y825_9TELE</name>